<sequence length="318" mass="34223">MFSIGIDFGGTKILIGIINQDGEIIKSIKRNVPRTKHIDEIIELTSATIEDLFSDSKISLSNISGIGVAAPGIVDADKGILIYAPNWSIRNFPIKKIFSDKYSMPVKVYNDVNAAAIGELHFGHGREENSFFWITISTGIGGALVINGELLLGNSGLAGEIGHIIIEDNGPLCKCGRKGCLESLASGTAIASLARKKIKNGAVFQKIDPKINIDEITAETVIMAAHADDGEAISLLEEVARNISKALSYVVNLADVDLMVIGGGVMESNGLLFKFIDKNMKRYVYEYDQRNVKLARPALGYNSSLVGAGALILKDKNL</sequence>
<evidence type="ECO:0008006" key="4">
    <source>
        <dbReference type="Google" id="ProtNLM"/>
    </source>
</evidence>
<dbReference type="Pfam" id="PF00480">
    <property type="entry name" value="ROK"/>
    <property type="match status" value="1"/>
</dbReference>
<organism evidence="2 3">
    <name type="scientific">Candidatus Schekmanbacteria bacterium GWA2_38_11</name>
    <dbReference type="NCBI Taxonomy" id="1817876"/>
    <lineage>
        <taxon>Bacteria</taxon>
        <taxon>Candidatus Schekmaniibacteriota</taxon>
    </lineage>
</organism>
<dbReference type="InterPro" id="IPR049874">
    <property type="entry name" value="ROK_cs"/>
</dbReference>
<dbReference type="PANTHER" id="PTHR18964">
    <property type="entry name" value="ROK (REPRESSOR, ORF, KINASE) FAMILY"/>
    <property type="match status" value="1"/>
</dbReference>
<comment type="caution">
    <text evidence="2">The sequence shown here is derived from an EMBL/GenBank/DDBJ whole genome shotgun (WGS) entry which is preliminary data.</text>
</comment>
<reference evidence="2 3" key="1">
    <citation type="journal article" date="2016" name="Nat. Commun.">
        <title>Thousands of microbial genomes shed light on interconnected biogeochemical processes in an aquifer system.</title>
        <authorList>
            <person name="Anantharaman K."/>
            <person name="Brown C.T."/>
            <person name="Hug L.A."/>
            <person name="Sharon I."/>
            <person name="Castelle C.J."/>
            <person name="Probst A.J."/>
            <person name="Thomas B.C."/>
            <person name="Singh A."/>
            <person name="Wilkins M.J."/>
            <person name="Karaoz U."/>
            <person name="Brodie E.L."/>
            <person name="Williams K.H."/>
            <person name="Hubbard S.S."/>
            <person name="Banfield J.F."/>
        </authorList>
    </citation>
    <scope>NUCLEOTIDE SEQUENCE [LARGE SCALE GENOMIC DNA]</scope>
</reference>
<dbReference type="Gene3D" id="3.30.420.40">
    <property type="match status" value="2"/>
</dbReference>
<dbReference type="InterPro" id="IPR043129">
    <property type="entry name" value="ATPase_NBD"/>
</dbReference>
<evidence type="ECO:0000256" key="1">
    <source>
        <dbReference type="ARBA" id="ARBA00006479"/>
    </source>
</evidence>
<comment type="similarity">
    <text evidence="1">Belongs to the ROK (NagC/XylR) family.</text>
</comment>
<name>A0A1F7RBU8_9BACT</name>
<dbReference type="Proteomes" id="UP000178526">
    <property type="component" value="Unassembled WGS sequence"/>
</dbReference>
<dbReference type="EMBL" id="MGDB01000148">
    <property type="protein sequence ID" value="OGL38397.1"/>
    <property type="molecule type" value="Genomic_DNA"/>
</dbReference>
<dbReference type="InterPro" id="IPR000600">
    <property type="entry name" value="ROK"/>
</dbReference>
<accession>A0A1F7RBU8</accession>
<dbReference type="SUPFAM" id="SSF53067">
    <property type="entry name" value="Actin-like ATPase domain"/>
    <property type="match status" value="1"/>
</dbReference>
<evidence type="ECO:0000313" key="2">
    <source>
        <dbReference type="EMBL" id="OGL38397.1"/>
    </source>
</evidence>
<protein>
    <recommendedName>
        <fullName evidence="4">Glucokinase</fullName>
    </recommendedName>
</protein>
<proteinExistence type="inferred from homology"/>
<dbReference type="PANTHER" id="PTHR18964:SF149">
    <property type="entry name" value="BIFUNCTIONAL UDP-N-ACETYLGLUCOSAMINE 2-EPIMERASE_N-ACETYLMANNOSAMINE KINASE"/>
    <property type="match status" value="1"/>
</dbReference>
<dbReference type="PROSITE" id="PS01125">
    <property type="entry name" value="ROK"/>
    <property type="match status" value="1"/>
</dbReference>
<gene>
    <name evidence="2" type="ORF">A2042_04735</name>
</gene>
<evidence type="ECO:0000313" key="3">
    <source>
        <dbReference type="Proteomes" id="UP000178526"/>
    </source>
</evidence>
<dbReference type="AlphaFoldDB" id="A0A1F7RBU8"/>